<dbReference type="InterPro" id="IPR022791">
    <property type="entry name" value="L-PG_synthase/AglD"/>
</dbReference>
<keyword evidence="4 6" id="KW-1133">Transmembrane helix</keyword>
<keyword evidence="8" id="KW-1185">Reference proteome</keyword>
<evidence type="ECO:0000256" key="3">
    <source>
        <dbReference type="ARBA" id="ARBA00022692"/>
    </source>
</evidence>
<dbReference type="GO" id="GO:0005886">
    <property type="term" value="C:plasma membrane"/>
    <property type="evidence" value="ECO:0007669"/>
    <property type="project" value="UniProtKB-SubCell"/>
</dbReference>
<gene>
    <name evidence="7" type="ORF">A7Q10_08645</name>
</gene>
<keyword evidence="2" id="KW-1003">Cell membrane</keyword>
<comment type="subcellular location">
    <subcellularLocation>
        <location evidence="1">Cell membrane</location>
        <topology evidence="1">Multi-pass membrane protein</topology>
    </subcellularLocation>
</comment>
<feature type="transmembrane region" description="Helical" evidence="6">
    <location>
        <begin position="20"/>
        <end position="39"/>
    </location>
</feature>
<proteinExistence type="predicted"/>
<evidence type="ECO:0000256" key="2">
    <source>
        <dbReference type="ARBA" id="ARBA00022475"/>
    </source>
</evidence>
<accession>A0A4Y8PC34</accession>
<dbReference type="PANTHER" id="PTHR40277">
    <property type="entry name" value="BLL5419 PROTEIN"/>
    <property type="match status" value="1"/>
</dbReference>
<feature type="transmembrane region" description="Helical" evidence="6">
    <location>
        <begin position="301"/>
        <end position="325"/>
    </location>
</feature>
<dbReference type="NCBIfam" id="TIGR00374">
    <property type="entry name" value="flippase-like domain"/>
    <property type="match status" value="1"/>
</dbReference>
<evidence type="ECO:0000313" key="7">
    <source>
        <dbReference type="EMBL" id="TFE68433.1"/>
    </source>
</evidence>
<dbReference type="Proteomes" id="UP000297713">
    <property type="component" value="Unassembled WGS sequence"/>
</dbReference>
<dbReference type="OrthoDB" id="5470260at2"/>
<comment type="caution">
    <text evidence="7">The sequence shown here is derived from an EMBL/GenBank/DDBJ whole genome shotgun (WGS) entry which is preliminary data.</text>
</comment>
<dbReference type="EMBL" id="LXQC01000141">
    <property type="protein sequence ID" value="TFE68433.1"/>
    <property type="molecule type" value="Genomic_DNA"/>
</dbReference>
<evidence type="ECO:0008006" key="9">
    <source>
        <dbReference type="Google" id="ProtNLM"/>
    </source>
</evidence>
<feature type="transmembrane region" description="Helical" evidence="6">
    <location>
        <begin position="135"/>
        <end position="154"/>
    </location>
</feature>
<evidence type="ECO:0000256" key="1">
    <source>
        <dbReference type="ARBA" id="ARBA00004651"/>
    </source>
</evidence>
<name>A0A4Y8PC34_9BACT</name>
<keyword evidence="3 6" id="KW-0812">Transmembrane</keyword>
<dbReference type="AlphaFoldDB" id="A0A4Y8PC34"/>
<dbReference type="PANTHER" id="PTHR40277:SF1">
    <property type="entry name" value="BLL5419 PROTEIN"/>
    <property type="match status" value="1"/>
</dbReference>
<reference evidence="7 8" key="1">
    <citation type="submission" date="2016-05" db="EMBL/GenBank/DDBJ databases">
        <title>Diversity and Homogeneity among Thermoacidophilic Verrucomicrobia Methanotrophs Linked with Geographical Origin.</title>
        <authorList>
            <person name="Erikstad H.-A."/>
            <person name="Smestad N.B."/>
            <person name="Ceballos R.M."/>
            <person name="Birkeland N.-K."/>
        </authorList>
    </citation>
    <scope>NUCLEOTIDE SEQUENCE [LARGE SCALE GENOMIC DNA]</scope>
    <source>
        <strain evidence="7 8">Phi</strain>
    </source>
</reference>
<feature type="transmembrane region" description="Helical" evidence="6">
    <location>
        <begin position="91"/>
        <end position="115"/>
    </location>
</feature>
<organism evidence="7 8">
    <name type="scientific">Methylacidiphilum caldifontis</name>
    <dbReference type="NCBI Taxonomy" id="2795386"/>
    <lineage>
        <taxon>Bacteria</taxon>
        <taxon>Pseudomonadati</taxon>
        <taxon>Verrucomicrobiota</taxon>
        <taxon>Methylacidiphilae</taxon>
        <taxon>Methylacidiphilales</taxon>
        <taxon>Methylacidiphilaceae</taxon>
        <taxon>Methylacidiphilum (ex Ratnadevi et al. 2023)</taxon>
    </lineage>
</organism>
<feature type="transmembrane region" description="Helical" evidence="6">
    <location>
        <begin position="51"/>
        <end position="70"/>
    </location>
</feature>
<keyword evidence="5 6" id="KW-0472">Membrane</keyword>
<dbReference type="Pfam" id="PF03706">
    <property type="entry name" value="LPG_synthase_TM"/>
    <property type="match status" value="1"/>
</dbReference>
<feature type="transmembrane region" description="Helical" evidence="6">
    <location>
        <begin position="227"/>
        <end position="249"/>
    </location>
</feature>
<sequence>MRSFENFPKEQKKKNFLGLLFKSFVSISLLLYLGSKLQWNKFFSYCHSIDIRLLCLSFFFCAFQTVLSALRWKILLYALNTKIKSWTSIQLAMIGKFFNAVLPGGTSGDLVRIYYALKLFPAQKTMISVSIIVDRLIEGIVLLVLGSLFGLLFYRQLEGQPLVQKAVLFLFILTVLTLIFLASLRTTLKWGLKLSENFFNQKKGIIVGVLEEIIRVLDTLKNAYGKVFWACMLSVGVQLSAIMMFVFIAGSLHMQLPLWLLVVVMVEITLVVSLPISISGLGVREGSVILLLSPYGISPELALGFSLLSFTIGVFWSLVGGLFFLTWRKK</sequence>
<evidence type="ECO:0000256" key="5">
    <source>
        <dbReference type="ARBA" id="ARBA00023136"/>
    </source>
</evidence>
<evidence type="ECO:0000313" key="8">
    <source>
        <dbReference type="Proteomes" id="UP000297713"/>
    </source>
</evidence>
<evidence type="ECO:0000256" key="6">
    <source>
        <dbReference type="SAM" id="Phobius"/>
    </source>
</evidence>
<evidence type="ECO:0000256" key="4">
    <source>
        <dbReference type="ARBA" id="ARBA00022989"/>
    </source>
</evidence>
<protein>
    <recommendedName>
        <fullName evidence="9">TIGR00374 family protein</fullName>
    </recommendedName>
</protein>
<feature type="transmembrane region" description="Helical" evidence="6">
    <location>
        <begin position="256"/>
        <end position="281"/>
    </location>
</feature>
<feature type="transmembrane region" description="Helical" evidence="6">
    <location>
        <begin position="166"/>
        <end position="184"/>
    </location>
</feature>